<evidence type="ECO:0000256" key="1">
    <source>
        <dbReference type="SAM" id="Phobius"/>
    </source>
</evidence>
<keyword evidence="1" id="KW-1133">Transmembrane helix</keyword>
<reference evidence="2 3" key="1">
    <citation type="journal article" date="2019" name="Genome Biol. Evol.">
        <title>Day and night: Metabolic profiles and evolutionary relationships of six axenic non-marine cyanobacteria.</title>
        <authorList>
            <person name="Will S.E."/>
            <person name="Henke P."/>
            <person name="Boedeker C."/>
            <person name="Huang S."/>
            <person name="Brinkmann H."/>
            <person name="Rohde M."/>
            <person name="Jarek M."/>
            <person name="Friedl T."/>
            <person name="Seufert S."/>
            <person name="Schumacher M."/>
            <person name="Overmann J."/>
            <person name="Neumann-Schaal M."/>
            <person name="Petersen J."/>
        </authorList>
    </citation>
    <scope>NUCLEOTIDE SEQUENCE [LARGE SCALE GENOMIC DNA]</scope>
    <source>
        <strain evidence="2 3">SAG 1403-4b</strain>
    </source>
</reference>
<keyword evidence="1" id="KW-0812">Transmembrane</keyword>
<name>A0A3S5K2Y0_ANAVA</name>
<feature type="transmembrane region" description="Helical" evidence="1">
    <location>
        <begin position="44"/>
        <end position="63"/>
    </location>
</feature>
<keyword evidence="3" id="KW-1185">Reference proteome</keyword>
<dbReference type="AlphaFoldDB" id="A0A3S5K2Y0"/>
<dbReference type="OrthoDB" id="426035at2"/>
<proteinExistence type="predicted"/>
<dbReference type="RefSeq" id="WP_127055504.1">
    <property type="nucleotide sequence ID" value="NZ_RSCM01000013.1"/>
</dbReference>
<sequence>MLGQTVLAANNFGAGDLIENASAGASLVAEGFNDLWQQTLTGGLYASLCKVGVLFAVATLALFMVQWGKQMINDEEQRAFSELIWPLIVTVLLANNGSLLANSTLALREYINSVNNYILEYTAADADLRAAYQQALGQAALETAVGNAIQECRSSQLSNEEEIQCLKQAKADLEAKFPDIFKDAEGGSYLGAAGSWVTQGLDKINQAVSEAEGDGFLGDIGSKFFAASSAAIGAVVTTFITSLLLALNNAYQWGLELALLLTALIAPLAVGGSLMPIGNKAIFAWLTGFFTVGLAKLSFNIILGLAGQLIATSKASQPMIFLAFIGLVAPFLATGIAAGGGLAVLTQLNNGAQWLASGAISAGNIALSASVSRITAMIRK</sequence>
<feature type="transmembrane region" description="Helical" evidence="1">
    <location>
        <begin position="83"/>
        <end position="101"/>
    </location>
</feature>
<feature type="transmembrane region" description="Helical" evidence="1">
    <location>
        <begin position="319"/>
        <end position="345"/>
    </location>
</feature>
<keyword evidence="1" id="KW-0472">Membrane</keyword>
<gene>
    <name evidence="2" type="ORF">DSM107003_36420</name>
</gene>
<feature type="transmembrane region" description="Helical" evidence="1">
    <location>
        <begin position="257"/>
        <end position="277"/>
    </location>
</feature>
<protein>
    <recommendedName>
        <fullName evidence="4">NAD/NADP transhydrogenase beta subunit</fullName>
    </recommendedName>
</protein>
<accession>A0A3S5K2Y0</accession>
<evidence type="ECO:0000313" key="3">
    <source>
        <dbReference type="Proteomes" id="UP000276103"/>
    </source>
</evidence>
<dbReference type="Proteomes" id="UP000276103">
    <property type="component" value="Unassembled WGS sequence"/>
</dbReference>
<comment type="caution">
    <text evidence="2">The sequence shown here is derived from an EMBL/GenBank/DDBJ whole genome shotgun (WGS) entry which is preliminary data.</text>
</comment>
<organism evidence="2 3">
    <name type="scientific">Trichormus variabilis SAG 1403-4b</name>
    <dbReference type="NCBI Taxonomy" id="447716"/>
    <lineage>
        <taxon>Bacteria</taxon>
        <taxon>Bacillati</taxon>
        <taxon>Cyanobacteriota</taxon>
        <taxon>Cyanophyceae</taxon>
        <taxon>Nostocales</taxon>
        <taxon>Nostocaceae</taxon>
        <taxon>Trichormus</taxon>
    </lineage>
</organism>
<evidence type="ECO:0008006" key="4">
    <source>
        <dbReference type="Google" id="ProtNLM"/>
    </source>
</evidence>
<dbReference type="EMBL" id="RSCM01000013">
    <property type="protein sequence ID" value="RUS94513.1"/>
    <property type="molecule type" value="Genomic_DNA"/>
</dbReference>
<feature type="transmembrane region" description="Helical" evidence="1">
    <location>
        <begin position="283"/>
        <end position="307"/>
    </location>
</feature>
<evidence type="ECO:0000313" key="2">
    <source>
        <dbReference type="EMBL" id="RUS94513.1"/>
    </source>
</evidence>
<feature type="transmembrane region" description="Helical" evidence="1">
    <location>
        <begin position="224"/>
        <end position="245"/>
    </location>
</feature>
<feature type="transmembrane region" description="Helical" evidence="1">
    <location>
        <begin position="351"/>
        <end position="371"/>
    </location>
</feature>